<feature type="domain" description="DUF6594" evidence="2">
    <location>
        <begin position="181"/>
        <end position="370"/>
    </location>
</feature>
<gene>
    <name evidence="3" type="ORF">K444DRAFT_668062</name>
</gene>
<protein>
    <recommendedName>
        <fullName evidence="2">DUF6594 domain-containing protein</fullName>
    </recommendedName>
</protein>
<organism evidence="3 4">
    <name type="scientific">Hyaloscypha bicolor E</name>
    <dbReference type="NCBI Taxonomy" id="1095630"/>
    <lineage>
        <taxon>Eukaryota</taxon>
        <taxon>Fungi</taxon>
        <taxon>Dikarya</taxon>
        <taxon>Ascomycota</taxon>
        <taxon>Pezizomycotina</taxon>
        <taxon>Leotiomycetes</taxon>
        <taxon>Helotiales</taxon>
        <taxon>Hyaloscyphaceae</taxon>
        <taxon>Hyaloscypha</taxon>
        <taxon>Hyaloscypha bicolor</taxon>
    </lineage>
</organism>
<dbReference type="RefSeq" id="XP_024730352.1">
    <property type="nucleotide sequence ID" value="XM_024887364.1"/>
</dbReference>
<reference evidence="3 4" key="1">
    <citation type="submission" date="2016-04" db="EMBL/GenBank/DDBJ databases">
        <title>A degradative enzymes factory behind the ericoid mycorrhizal symbiosis.</title>
        <authorList>
            <consortium name="DOE Joint Genome Institute"/>
            <person name="Martino E."/>
            <person name="Morin E."/>
            <person name="Grelet G."/>
            <person name="Kuo A."/>
            <person name="Kohler A."/>
            <person name="Daghino S."/>
            <person name="Barry K."/>
            <person name="Choi C."/>
            <person name="Cichocki N."/>
            <person name="Clum A."/>
            <person name="Copeland A."/>
            <person name="Hainaut M."/>
            <person name="Haridas S."/>
            <person name="Labutti K."/>
            <person name="Lindquist E."/>
            <person name="Lipzen A."/>
            <person name="Khouja H.-R."/>
            <person name="Murat C."/>
            <person name="Ohm R."/>
            <person name="Olson A."/>
            <person name="Spatafora J."/>
            <person name="Veneault-Fourrey C."/>
            <person name="Henrissat B."/>
            <person name="Grigoriev I."/>
            <person name="Martin F."/>
            <person name="Perotto S."/>
        </authorList>
    </citation>
    <scope>NUCLEOTIDE SEQUENCE [LARGE SCALE GENOMIC DNA]</scope>
    <source>
        <strain evidence="3 4">E</strain>
    </source>
</reference>
<dbReference type="Proteomes" id="UP000235371">
    <property type="component" value="Unassembled WGS sequence"/>
</dbReference>
<dbReference type="InterPro" id="IPR046529">
    <property type="entry name" value="DUF6594"/>
</dbReference>
<feature type="transmembrane region" description="Helical" evidence="1">
    <location>
        <begin position="312"/>
        <end position="332"/>
    </location>
</feature>
<feature type="transmembrane region" description="Helical" evidence="1">
    <location>
        <begin position="338"/>
        <end position="356"/>
    </location>
</feature>
<keyword evidence="1" id="KW-0472">Membrane</keyword>
<evidence type="ECO:0000313" key="4">
    <source>
        <dbReference type="Proteomes" id="UP000235371"/>
    </source>
</evidence>
<proteinExistence type="predicted"/>
<accession>A0A2J6SRN3</accession>
<dbReference type="GeneID" id="36595440"/>
<feature type="domain" description="DUF6594" evidence="2">
    <location>
        <begin position="13"/>
        <end position="54"/>
    </location>
</feature>
<name>A0A2J6SRN3_9HELO</name>
<dbReference type="Pfam" id="PF20237">
    <property type="entry name" value="DUF6594"/>
    <property type="match status" value="2"/>
</dbReference>
<dbReference type="PANTHER" id="PTHR34502:SF5">
    <property type="entry name" value="DUF6594 DOMAIN-CONTAINING PROTEIN"/>
    <property type="match status" value="1"/>
</dbReference>
<sequence>MKTKPGTSQMTGYEKVAHLMTHHAEMAMFQRFDFLNTLNALYLQAELVHLQRKMKGYLSSGFRPATSTVASNNQSGIALGIELHSVQHAEACNNANSGTEHAVATTIIAREARMSEEGQIQEKDIADAVGSGGPAVEGIAKGIERPGSRLEAEARSGTSSMSSIGLPDPARDWWDLANAEEDTEEAEAWRTMLETRAKLKEYNETLLLQKQLRTGASPNSSDLAFVRRWFIDEKMGDDPLIGQDRELWETSSRSDLITLKPRRSDDPLAAFFLKRVFIWWHHCLGHRVKKPADEEANYFEYRDKNVLRVADCLSSIISSMLLVVSILVLYFVNSMLARLGIVAAFTMLFSLTLTLVTNARKAEVFAGTAA</sequence>
<dbReference type="AlphaFoldDB" id="A0A2J6SRN3"/>
<evidence type="ECO:0000313" key="3">
    <source>
        <dbReference type="EMBL" id="PMD53448.1"/>
    </source>
</evidence>
<dbReference type="EMBL" id="KZ613872">
    <property type="protein sequence ID" value="PMD53448.1"/>
    <property type="molecule type" value="Genomic_DNA"/>
</dbReference>
<evidence type="ECO:0000259" key="2">
    <source>
        <dbReference type="Pfam" id="PF20237"/>
    </source>
</evidence>
<dbReference type="PANTHER" id="PTHR34502">
    <property type="entry name" value="DUF6594 DOMAIN-CONTAINING PROTEIN-RELATED"/>
    <property type="match status" value="1"/>
</dbReference>
<evidence type="ECO:0000256" key="1">
    <source>
        <dbReference type="SAM" id="Phobius"/>
    </source>
</evidence>
<keyword evidence="1" id="KW-1133">Transmembrane helix</keyword>
<keyword evidence="1" id="KW-0812">Transmembrane</keyword>
<dbReference type="OrthoDB" id="5342093at2759"/>
<dbReference type="InParanoid" id="A0A2J6SRN3"/>
<keyword evidence="4" id="KW-1185">Reference proteome</keyword>